<sequence length="391" mass="45383">MSKYDFEIDNYTIYDLEKFLNLTQNYNEYEIKEKENQLRNKLIQAIQNDSGGKSKNKVEKSAIRFLAEAKRLLIEKLSKTRMMETGGNMLIIDKNKAKDSVTSYMEPVQTYQTDVMHGSLNNLKKRTTTYNLCMNTLFRDTSNSNDILFVLPYPLKNVISMKLSSFEFPDTVYMVSEKKKTNRIYIKEEETNKEGVVVIPEGNYTSETLPDVLQDAINRTLDTEGRFSVEINEYNGKTIIKNSTHAFVMKLAFEDSNRVLSKNLGWYLGFRCATYIRSREYVSESIFTPIPLQYVYFVLNDFNISNATTIMGIFADNYVEKNILAKIPIPVDSFQVMFDNNSDLITKKREYFGMVDVNKFSVKILDPYGEVVDMNKMDYSFTLELEIAYDI</sequence>
<proteinExistence type="predicted"/>
<protein>
    <submittedName>
        <fullName evidence="1">Uncharacterized protein</fullName>
    </submittedName>
</protein>
<evidence type="ECO:0000313" key="1">
    <source>
        <dbReference type="EMBL" id="QHU17505.1"/>
    </source>
</evidence>
<name>A0A6C0KHP1_9ZZZZ</name>
<reference evidence="1" key="1">
    <citation type="journal article" date="2020" name="Nature">
        <title>Giant virus diversity and host interactions through global metagenomics.</title>
        <authorList>
            <person name="Schulz F."/>
            <person name="Roux S."/>
            <person name="Paez-Espino D."/>
            <person name="Jungbluth S."/>
            <person name="Walsh D.A."/>
            <person name="Denef V.J."/>
            <person name="McMahon K.D."/>
            <person name="Konstantinidis K.T."/>
            <person name="Eloe-Fadrosh E.A."/>
            <person name="Kyrpides N.C."/>
            <person name="Woyke T."/>
        </authorList>
    </citation>
    <scope>NUCLEOTIDE SEQUENCE</scope>
    <source>
        <strain evidence="1">GVMAG-S-3300012000-57</strain>
    </source>
</reference>
<dbReference type="EMBL" id="MN740913">
    <property type="protein sequence ID" value="QHU17505.1"/>
    <property type="molecule type" value="Genomic_DNA"/>
</dbReference>
<organism evidence="1">
    <name type="scientific">viral metagenome</name>
    <dbReference type="NCBI Taxonomy" id="1070528"/>
    <lineage>
        <taxon>unclassified sequences</taxon>
        <taxon>metagenomes</taxon>
        <taxon>organismal metagenomes</taxon>
    </lineage>
</organism>
<accession>A0A6C0KHP1</accession>
<dbReference type="AlphaFoldDB" id="A0A6C0KHP1"/>